<feature type="compositionally biased region" description="Acidic residues" evidence="1">
    <location>
        <begin position="393"/>
        <end position="406"/>
    </location>
</feature>
<dbReference type="GO" id="GO:0031573">
    <property type="term" value="P:mitotic intra-S DNA damage checkpoint signaling"/>
    <property type="evidence" value="ECO:0007669"/>
    <property type="project" value="TreeGrafter"/>
</dbReference>
<dbReference type="GO" id="GO:0071479">
    <property type="term" value="P:cellular response to ionizing radiation"/>
    <property type="evidence" value="ECO:0007669"/>
    <property type="project" value="TreeGrafter"/>
</dbReference>
<comment type="caution">
    <text evidence="2">The sequence shown here is derived from an EMBL/GenBank/DDBJ whole genome shotgun (WGS) entry which is preliminary data.</text>
</comment>
<name>A0A4T0H999_WALIC</name>
<feature type="compositionally biased region" description="Basic and acidic residues" evidence="1">
    <location>
        <begin position="370"/>
        <end position="380"/>
    </location>
</feature>
<evidence type="ECO:0000313" key="3">
    <source>
        <dbReference type="Proteomes" id="UP000306954"/>
    </source>
</evidence>
<dbReference type="InterPro" id="IPR007268">
    <property type="entry name" value="Rad9/Ddc1"/>
</dbReference>
<dbReference type="GO" id="GO:0030896">
    <property type="term" value="C:checkpoint clamp complex"/>
    <property type="evidence" value="ECO:0007669"/>
    <property type="project" value="InterPro"/>
</dbReference>
<protein>
    <recommendedName>
        <fullName evidence="4">Cell cycle checkpoint control protein RAD9A</fullName>
    </recommendedName>
</protein>
<accession>A0A4T0H999</accession>
<dbReference type="Proteomes" id="UP000306954">
    <property type="component" value="Unassembled WGS sequence"/>
</dbReference>
<reference evidence="2 3" key="1">
    <citation type="submission" date="2019-03" db="EMBL/GenBank/DDBJ databases">
        <title>Sequencing 23 genomes of Wallemia ichthyophaga.</title>
        <authorList>
            <person name="Gostincar C."/>
        </authorList>
    </citation>
    <scope>NUCLEOTIDE SEQUENCE [LARGE SCALE GENOMIC DNA]</scope>
    <source>
        <strain evidence="2 3">EXF-8621</strain>
    </source>
</reference>
<proteinExistence type="predicted"/>
<dbReference type="GO" id="GO:0006281">
    <property type="term" value="P:DNA repair"/>
    <property type="evidence" value="ECO:0007669"/>
    <property type="project" value="TreeGrafter"/>
</dbReference>
<evidence type="ECO:0008006" key="4">
    <source>
        <dbReference type="Google" id="ProtNLM"/>
    </source>
</evidence>
<evidence type="ECO:0000313" key="2">
    <source>
        <dbReference type="EMBL" id="TIB11113.1"/>
    </source>
</evidence>
<organism evidence="2 3">
    <name type="scientific">Wallemia ichthyophaga</name>
    <dbReference type="NCBI Taxonomy" id="245174"/>
    <lineage>
        <taxon>Eukaryota</taxon>
        <taxon>Fungi</taxon>
        <taxon>Dikarya</taxon>
        <taxon>Basidiomycota</taxon>
        <taxon>Wallemiomycotina</taxon>
        <taxon>Wallemiomycetes</taxon>
        <taxon>Wallemiales</taxon>
        <taxon>Wallemiaceae</taxon>
        <taxon>Wallemia</taxon>
    </lineage>
</organism>
<dbReference type="EMBL" id="SPOF01000026">
    <property type="protein sequence ID" value="TIB11113.1"/>
    <property type="molecule type" value="Genomic_DNA"/>
</dbReference>
<evidence type="ECO:0000256" key="1">
    <source>
        <dbReference type="SAM" id="MobiDB-lite"/>
    </source>
</evidence>
<dbReference type="PANTHER" id="PTHR15237">
    <property type="entry name" value="DNA REPAIR PROTEIN RAD9"/>
    <property type="match status" value="1"/>
</dbReference>
<feature type="region of interest" description="Disordered" evidence="1">
    <location>
        <begin position="356"/>
        <end position="419"/>
    </location>
</feature>
<gene>
    <name evidence="2" type="ORF">E3P90_02616</name>
</gene>
<dbReference type="PANTHER" id="PTHR15237:SF0">
    <property type="entry name" value="CELL CYCLE CHECKPOINT CONTROL PROTEIN"/>
    <property type="match status" value="1"/>
</dbReference>
<dbReference type="Gene3D" id="3.70.10.10">
    <property type="match status" value="1"/>
</dbReference>
<dbReference type="Pfam" id="PF04139">
    <property type="entry name" value="Rad9"/>
    <property type="match status" value="1"/>
</dbReference>
<sequence>MQLSALNSTKSGFIIFTLSSDFFDDYKILNDEISIKLMTRALLSIMRLKSHERNLSGCNLKVVDQDVSSRLIQTISFNNGATRTHKLIYSSTTLTLPSNDPSLCTSSIIANARVLRDWLDHFTQFNINNDITLICSESSARFANASDSNYDKTVAAGKLKDQSTQTLVQVETTEFDYYAVYEDVAINFSLKEFKAILQLAEGLGAPIRLMFTNAPDPLHVVVDADDMRASMILSTSVPMSTPSQVAERSNQITPKLPTAILQNRRHSDTVNVSNFMQSSIPPQSTRKKRRINMESVTPFKSTNQSKTNIPRHEKEINDQRQQNENDQPLFLSQPLEGNINYTDITTPPPPASQIIGASTQDYDPSMARDGMNDDEMKGVLDDMNLDPSSDESSTQDEADFQDDDLLETQQNGNFKPLWD</sequence>
<dbReference type="GO" id="GO:0000076">
    <property type="term" value="P:DNA replication checkpoint signaling"/>
    <property type="evidence" value="ECO:0007669"/>
    <property type="project" value="TreeGrafter"/>
</dbReference>
<dbReference type="AlphaFoldDB" id="A0A4T0H999"/>